<gene>
    <name evidence="2" type="ORF">BK664_02415</name>
</gene>
<protein>
    <recommendedName>
        <fullName evidence="1">Fido domain-containing protein</fullName>
    </recommendedName>
</protein>
<dbReference type="InterPro" id="IPR036597">
    <property type="entry name" value="Fido-like_dom_sf"/>
</dbReference>
<organism evidence="2 3">
    <name type="scientific">Pseudomonas brassicacearum</name>
    <dbReference type="NCBI Taxonomy" id="930166"/>
    <lineage>
        <taxon>Bacteria</taxon>
        <taxon>Pseudomonadati</taxon>
        <taxon>Pseudomonadota</taxon>
        <taxon>Gammaproteobacteria</taxon>
        <taxon>Pseudomonadales</taxon>
        <taxon>Pseudomonadaceae</taxon>
        <taxon>Pseudomonas</taxon>
    </lineage>
</organism>
<dbReference type="Gene3D" id="1.10.3290.10">
    <property type="entry name" value="Fido-like domain"/>
    <property type="match status" value="1"/>
</dbReference>
<evidence type="ECO:0000259" key="1">
    <source>
        <dbReference type="PROSITE" id="PS51459"/>
    </source>
</evidence>
<dbReference type="AlphaFoldDB" id="A0A423JXM6"/>
<evidence type="ECO:0000313" key="2">
    <source>
        <dbReference type="EMBL" id="RON42450.1"/>
    </source>
</evidence>
<dbReference type="PROSITE" id="PS51459">
    <property type="entry name" value="FIDO"/>
    <property type="match status" value="1"/>
</dbReference>
<dbReference type="Proteomes" id="UP000286351">
    <property type="component" value="Unassembled WGS sequence"/>
</dbReference>
<name>A0A423JXM6_9PSED</name>
<feature type="domain" description="Fido" evidence="1">
    <location>
        <begin position="1117"/>
        <end position="1221"/>
    </location>
</feature>
<accession>A0A423JXM6</accession>
<dbReference type="EMBL" id="MOBO01000001">
    <property type="protein sequence ID" value="RON42450.1"/>
    <property type="molecule type" value="Genomic_DNA"/>
</dbReference>
<dbReference type="InterPro" id="IPR003812">
    <property type="entry name" value="Fido"/>
</dbReference>
<evidence type="ECO:0000313" key="3">
    <source>
        <dbReference type="Proteomes" id="UP000286351"/>
    </source>
</evidence>
<dbReference type="RefSeq" id="WP_123364362.1">
    <property type="nucleotide sequence ID" value="NZ_MOBO01000001.1"/>
</dbReference>
<sequence length="1221" mass="135822">MQLQEQANLASGDERQRVAITEALTNAMGDEYIHQTLAWPWDRLAVSCVPNSAFHETHHSSAVLLSRMIRQPDFMNIRAEQFIPEHASFHVDQAGRLYYVREDISSFGRPGNVAELATNYFFARVDITSHITDVAEFKQNLALLAKMARLMGGFISSNDRIAIGQWLRFHNLPLPTDEESTKALIDLLNFAVMPDLPDTGNYWELLDAPKDSPFELTKSKRAIIRDITAQLTGNEMPLAEYFGASLVLENAGSDKQPQSLEYRLQRLISDARLLDETGQNYIDALGWFTDESGPKASKQFVERLLIAAMLLDLDPEIDTANTTLAGFNLYSSAQVQRRPCDVRNDLEAHLIERFKLDKLIAPLVAELALAGMAPEYLVRELPSSLKVGTPGWVILCQAVGLAESIVPGCSRRMTYEHLLGFSPISGLTPQLNDLHAMAGIDPVVTWALMNGLVQRDADGNLSLETINKGIEAYNEHVETLSTALNAINKPIPRRKALALKELTSYVPGCDPYERLVKHRGSGGRGGSKVTVLDLYMIDQLHTQDWGRIRGRDIYQELPELKELYPVADLYEEAVHNHYNNLISGLSTTIRYVFSQLEESDKRFIEHGRLAIYRVEAYKQRLGTGPIPEATRERTARYGVIICAEYQDALVRCFELFPLRSECRSTPDLREKVGRYLFSYEQDGTRANFIEDNLLLDAPLDLDAYFENAAPRSDMTSSVFVRKIGEFDSASHPTLSNKPMAYFNAERIKAISDLIAEQHPFLSESELADMGRDSTEWELATEKFEAIFNTLLNLIIPFKECIEGLFSGVPARQRDAIASCVMDAALVAFVFASVPAQVGKAIGKSASLATKLLSASRIGTRTVVSLLNPLDGIPTLIKGGVKLIGRGAIKLAGRTAAEAHFVRAQLYRLTGAHSYNLLRALDHTGAAARIRMSLDTVAHARALFKSDGLETAEHVLKHVHANDATLLKNVPQTELQHLFEGSLTDFARQSDTAQSLKKVLDSDVVDSLIRQQAQTFSLDNLRQFKDHTTLPELFNDLLEVEYKNLTALNQHQKILLASDLGHAPYSGFLDDVSFNPDRLTDNTDRAAAWILKASSSQNEVDNFRTVLREFSGNGKSLTDPAVYKELHRRLAPEVKDEFRKIHAEARYPSSVSGAAMLEKHLATLDSAHEHFGKQMLGAFLGYHGFADGNGRTARALYAITELRANRFNALPVSVENALSGLG</sequence>
<dbReference type="SUPFAM" id="SSF140931">
    <property type="entry name" value="Fic-like"/>
    <property type="match status" value="1"/>
</dbReference>
<proteinExistence type="predicted"/>
<reference evidence="2 3" key="1">
    <citation type="submission" date="2016-10" db="EMBL/GenBank/DDBJ databases">
        <title>Comparative genome analysis of multiple Pseudomonas spp. focuses on biocontrol and plant growth promoting traits.</title>
        <authorList>
            <person name="Tao X.-Y."/>
            <person name="Taylor C.G."/>
        </authorList>
    </citation>
    <scope>NUCLEOTIDE SEQUENCE [LARGE SCALE GENOMIC DNA]</scope>
    <source>
        <strain evidence="2 3">38D4</strain>
    </source>
</reference>
<comment type="caution">
    <text evidence="2">The sequence shown here is derived from an EMBL/GenBank/DDBJ whole genome shotgun (WGS) entry which is preliminary data.</text>
</comment>